<dbReference type="Gene3D" id="2.70.98.10">
    <property type="match status" value="1"/>
</dbReference>
<evidence type="ECO:0000313" key="1">
    <source>
        <dbReference type="EMBL" id="TQL56584.1"/>
    </source>
</evidence>
<reference evidence="1 2" key="1">
    <citation type="submission" date="2019-06" db="EMBL/GenBank/DDBJ databases">
        <title>Sequencing the genomes of 1000 actinobacteria strains.</title>
        <authorList>
            <person name="Klenk H.-P."/>
        </authorList>
    </citation>
    <scope>NUCLEOTIDE SEQUENCE [LARGE SCALE GENOMIC DNA]</scope>
    <source>
        <strain evidence="1 2">DSM 8251</strain>
    </source>
</reference>
<proteinExistence type="predicted"/>
<dbReference type="GO" id="GO:0005975">
    <property type="term" value="P:carbohydrate metabolic process"/>
    <property type="evidence" value="ECO:0007669"/>
    <property type="project" value="InterPro"/>
</dbReference>
<gene>
    <name evidence="1" type="ORF">FB460_2474</name>
</gene>
<dbReference type="AlphaFoldDB" id="A0A542Z8C0"/>
<dbReference type="RefSeq" id="WP_142094487.1">
    <property type="nucleotide sequence ID" value="NZ_BAAAMD010000002.1"/>
</dbReference>
<dbReference type="GO" id="GO:0003824">
    <property type="term" value="F:catalytic activity"/>
    <property type="evidence" value="ECO:0007669"/>
    <property type="project" value="InterPro"/>
</dbReference>
<dbReference type="InterPro" id="IPR014718">
    <property type="entry name" value="GH-type_carb-bd"/>
</dbReference>
<dbReference type="EMBL" id="VFOR01000004">
    <property type="protein sequence ID" value="TQL56584.1"/>
    <property type="molecule type" value="Genomic_DNA"/>
</dbReference>
<dbReference type="Proteomes" id="UP000316196">
    <property type="component" value="Unassembled WGS sequence"/>
</dbReference>
<dbReference type="OrthoDB" id="9790727at2"/>
<dbReference type="GO" id="GO:0030246">
    <property type="term" value="F:carbohydrate binding"/>
    <property type="evidence" value="ECO:0007669"/>
    <property type="project" value="InterPro"/>
</dbReference>
<organism evidence="1 2">
    <name type="scientific">Propioniferax innocua</name>
    <dbReference type="NCBI Taxonomy" id="1753"/>
    <lineage>
        <taxon>Bacteria</taxon>
        <taxon>Bacillati</taxon>
        <taxon>Actinomycetota</taxon>
        <taxon>Actinomycetes</taxon>
        <taxon>Propionibacteriales</taxon>
        <taxon>Propionibacteriaceae</taxon>
        <taxon>Propioniferax</taxon>
    </lineage>
</organism>
<keyword evidence="2" id="KW-1185">Reference proteome</keyword>
<dbReference type="InterPro" id="IPR011013">
    <property type="entry name" value="Gal_mutarotase_sf_dom"/>
</dbReference>
<dbReference type="SUPFAM" id="SSF74650">
    <property type="entry name" value="Galactose mutarotase-like"/>
    <property type="match status" value="1"/>
</dbReference>
<comment type="caution">
    <text evidence="1">The sequence shown here is derived from an EMBL/GenBank/DDBJ whole genome shotgun (WGS) entry which is preliminary data.</text>
</comment>
<accession>A0A542Z8C0</accession>
<protein>
    <submittedName>
        <fullName evidence="1">D-hexose-6-phosphate mutarotase</fullName>
    </submittedName>
</protein>
<name>A0A542Z8C0_9ACTN</name>
<sequence length="297" mass="32369">MRRDIGRHGGSCRVDFQDGGHATVLDSGARLTELHVPQLTEDVPLLWDGTPRPSSLAVSGVSPVFPWFAGGRGRHRRPSHGLVADSSWGLQRMIERGRTQEIEYTLNHAQLDADPEGERRHEFSARMLHGFAGPAVEPGSRAGTRLDFLVRNDGTNVASQAVGVLAAVRVGDIEQCWVTGVDGHDWSGLDGQTADTMLGELSLHQPLCRLFEPQVPTRNSFIEMHDPSLGRTVTITGSGITQSFVWRPPYGDDGVADVDGDEHFVVLGFVNVRRTLVRLMPGQTHQMAFGLTVRAGA</sequence>
<evidence type="ECO:0000313" key="2">
    <source>
        <dbReference type="Proteomes" id="UP000316196"/>
    </source>
</evidence>